<name>A0A165A294_9CRUS</name>
<dbReference type="PANTHER" id="PTHR46169:SF29">
    <property type="entry name" value="DNA REPLICATION-RELATED ELEMENT FACTOR, ISOFORM A"/>
    <property type="match status" value="1"/>
</dbReference>
<comment type="caution">
    <text evidence="1">The sequence shown here is derived from an EMBL/GenBank/DDBJ whole genome shotgun (WGS) entry which is preliminary data.</text>
</comment>
<feature type="non-terminal residue" evidence="1">
    <location>
        <position position="237"/>
    </location>
</feature>
<reference evidence="1 2" key="1">
    <citation type="submission" date="2016-03" db="EMBL/GenBank/DDBJ databases">
        <title>EvidentialGene: Evidence-directed Construction of Genes on Genomes.</title>
        <authorList>
            <person name="Gilbert D.G."/>
            <person name="Choi J.-H."/>
            <person name="Mockaitis K."/>
            <person name="Colbourne J."/>
            <person name="Pfrender M."/>
        </authorList>
    </citation>
    <scope>NUCLEOTIDE SEQUENCE [LARGE SCALE GENOMIC DNA]</scope>
    <source>
        <strain evidence="1 2">Xinb3</strain>
        <tissue evidence="1">Complete organism</tissue>
    </source>
</reference>
<dbReference type="AlphaFoldDB" id="A0A165A294"/>
<dbReference type="GO" id="GO:0005634">
    <property type="term" value="C:nucleus"/>
    <property type="evidence" value="ECO:0007669"/>
    <property type="project" value="TreeGrafter"/>
</dbReference>
<gene>
    <name evidence="1" type="ORF">APZ42_017051</name>
</gene>
<dbReference type="PANTHER" id="PTHR46169">
    <property type="entry name" value="DNA REPLICATION-RELATED ELEMENT FACTOR, ISOFORM A"/>
    <property type="match status" value="1"/>
</dbReference>
<proteinExistence type="predicted"/>
<dbReference type="GO" id="GO:0006357">
    <property type="term" value="P:regulation of transcription by RNA polymerase II"/>
    <property type="evidence" value="ECO:0007669"/>
    <property type="project" value="TreeGrafter"/>
</dbReference>
<keyword evidence="2" id="KW-1185">Reference proteome</keyword>
<dbReference type="EMBL" id="LRGB01000643">
    <property type="protein sequence ID" value="KZS17098.1"/>
    <property type="molecule type" value="Genomic_DNA"/>
</dbReference>
<evidence type="ECO:0000313" key="1">
    <source>
        <dbReference type="EMBL" id="KZS17098.1"/>
    </source>
</evidence>
<dbReference type="InterPro" id="IPR052717">
    <property type="entry name" value="Vacuolar_transposase_reg"/>
</dbReference>
<dbReference type="Proteomes" id="UP000076858">
    <property type="component" value="Unassembled WGS sequence"/>
</dbReference>
<organism evidence="1 2">
    <name type="scientific">Daphnia magna</name>
    <dbReference type="NCBI Taxonomy" id="35525"/>
    <lineage>
        <taxon>Eukaryota</taxon>
        <taxon>Metazoa</taxon>
        <taxon>Ecdysozoa</taxon>
        <taxon>Arthropoda</taxon>
        <taxon>Crustacea</taxon>
        <taxon>Branchiopoda</taxon>
        <taxon>Diplostraca</taxon>
        <taxon>Cladocera</taxon>
        <taxon>Anomopoda</taxon>
        <taxon>Daphniidae</taxon>
        <taxon>Daphnia</taxon>
    </lineage>
</organism>
<accession>A0A165A294</accession>
<sequence>MFQEHSQKPNNTRLTKKILTWPKKPPKKLKQICRERIFLSTISTILSCSNQPSLLSFNVQPTKTTKQRQIKLDTELAFTVAVDNIPLNILRRPRFRQWVESAMNGYQLPGIDRMRNKLIPSVMDKTRLEVRKILQASTSFTIILDIWSSKDMFGSIGFTYVKRMVERHTAENILAEYDQVLRNWNISRSKIMVKTDGGSNMVANTFVNNIPGRNDEEQLPIQDSVLHPPMASTRTSS</sequence>
<protein>
    <submittedName>
        <fullName evidence="1">Uncharacterized protein</fullName>
    </submittedName>
</protein>
<dbReference type="OrthoDB" id="1607513at2759"/>
<evidence type="ECO:0000313" key="2">
    <source>
        <dbReference type="Proteomes" id="UP000076858"/>
    </source>
</evidence>